<dbReference type="InParanoid" id="H2B0J9"/>
<reference evidence="2 3" key="1">
    <citation type="journal article" date="2011" name="Proc. Natl. Acad. Sci. U.S.A.">
        <title>Evolutionary erosion of yeast sex chromosomes by mating-type switching accidents.</title>
        <authorList>
            <person name="Gordon J.L."/>
            <person name="Armisen D."/>
            <person name="Proux-Wera E."/>
            <person name="Oheigeartaigh S.S."/>
            <person name="Byrne K.P."/>
            <person name="Wolfe K.H."/>
        </authorList>
    </citation>
    <scope>NUCLEOTIDE SEQUENCE [LARGE SCALE GENOMIC DNA]</scope>
    <source>
        <strain evidence="3">ATCC 22294 / BCRC 22015 / CBS 2517 / CECT 1963 / NBRC 1671 / NRRL Y-8276</strain>
    </source>
</reference>
<feature type="compositionally biased region" description="Low complexity" evidence="1">
    <location>
        <begin position="419"/>
        <end position="429"/>
    </location>
</feature>
<dbReference type="EMBL" id="HE650830">
    <property type="protein sequence ID" value="CCF60149.1"/>
    <property type="molecule type" value="Genomic_DNA"/>
</dbReference>
<dbReference type="GO" id="GO:0006808">
    <property type="term" value="P:regulation of nitrogen utilization"/>
    <property type="evidence" value="ECO:0007669"/>
    <property type="project" value="EnsemblFungi"/>
</dbReference>
<organism evidence="2 3">
    <name type="scientific">Kazachstania africana (strain ATCC 22294 / BCRC 22015 / CBS 2517 / CECT 1963 / NBRC 1671 / NRRL Y-8276)</name>
    <name type="common">Yeast</name>
    <name type="synonym">Kluyveromyces africanus</name>
    <dbReference type="NCBI Taxonomy" id="1071382"/>
    <lineage>
        <taxon>Eukaryota</taxon>
        <taxon>Fungi</taxon>
        <taxon>Dikarya</taxon>
        <taxon>Ascomycota</taxon>
        <taxon>Saccharomycotina</taxon>
        <taxon>Saccharomycetes</taxon>
        <taxon>Saccharomycetales</taxon>
        <taxon>Saccharomycetaceae</taxon>
        <taxon>Kazachstania</taxon>
    </lineage>
</organism>
<keyword evidence="3" id="KW-1185">Reference proteome</keyword>
<accession>H2B0J9</accession>
<evidence type="ECO:0000313" key="2">
    <source>
        <dbReference type="EMBL" id="CCF60149.1"/>
    </source>
</evidence>
<evidence type="ECO:0000313" key="3">
    <source>
        <dbReference type="Proteomes" id="UP000005220"/>
    </source>
</evidence>
<dbReference type="eggNOG" id="ENOG502RFNU">
    <property type="taxonomic scope" value="Eukaryota"/>
</dbReference>
<dbReference type="AlphaFoldDB" id="H2B0J9"/>
<proteinExistence type="predicted"/>
<feature type="region of interest" description="Disordered" evidence="1">
    <location>
        <begin position="408"/>
        <end position="429"/>
    </location>
</feature>
<dbReference type="GO" id="GO:0005737">
    <property type="term" value="C:cytoplasm"/>
    <property type="evidence" value="ECO:0007669"/>
    <property type="project" value="EnsemblFungi"/>
</dbReference>
<dbReference type="InterPro" id="IPR016024">
    <property type="entry name" value="ARM-type_fold"/>
</dbReference>
<feature type="compositionally biased region" description="Acidic residues" evidence="1">
    <location>
        <begin position="216"/>
        <end position="244"/>
    </location>
</feature>
<dbReference type="GeneID" id="13883799"/>
<dbReference type="PANTHER" id="PTHR28014">
    <property type="entry name" value="NEGATIVE REGULATOR OF RAS-CAMP PATHWAY"/>
    <property type="match status" value="1"/>
</dbReference>
<dbReference type="SUPFAM" id="SSF48371">
    <property type="entry name" value="ARM repeat"/>
    <property type="match status" value="1"/>
</dbReference>
<dbReference type="GO" id="GO:0000122">
    <property type="term" value="P:negative regulation of transcription by RNA polymerase II"/>
    <property type="evidence" value="ECO:0007669"/>
    <property type="project" value="EnsemblFungi"/>
</dbReference>
<dbReference type="KEGG" id="kaf:KAFR_0J00810"/>
<dbReference type="RefSeq" id="XP_003959284.1">
    <property type="nucleotide sequence ID" value="XM_003959235.1"/>
</dbReference>
<protein>
    <submittedName>
        <fullName evidence="2">Uncharacterized protein</fullName>
    </submittedName>
</protein>
<dbReference type="PANTHER" id="PTHR28014:SF1">
    <property type="entry name" value="NEGATIVE REGULATOR OF RAS-CAMP PATHWAY"/>
    <property type="match status" value="1"/>
</dbReference>
<dbReference type="GO" id="GO:2000220">
    <property type="term" value="P:regulation of pseudohyphal growth"/>
    <property type="evidence" value="ECO:0007669"/>
    <property type="project" value="EnsemblFungi"/>
</dbReference>
<dbReference type="FunCoup" id="H2B0J9">
    <property type="interactions" value="210"/>
</dbReference>
<name>H2B0J9_KAZAF</name>
<feature type="region of interest" description="Disordered" evidence="1">
    <location>
        <begin position="279"/>
        <end position="298"/>
    </location>
</feature>
<dbReference type="InterPro" id="IPR053043">
    <property type="entry name" value="Ras-cAMP_regulatory"/>
</dbReference>
<evidence type="ECO:0000256" key="1">
    <source>
        <dbReference type="SAM" id="MobiDB-lite"/>
    </source>
</evidence>
<dbReference type="Proteomes" id="UP000005220">
    <property type="component" value="Chromosome 10"/>
</dbReference>
<feature type="region of interest" description="Disordered" evidence="1">
    <location>
        <begin position="210"/>
        <end position="244"/>
    </location>
</feature>
<sequence length="429" mass="47981">MSGSHSKVQHAPTSINNDKFLKVSPSLFTPERLDLFDSMDLYTTLMKSNKFLENGDRLSNISLRIVNKALLKYHSVNRPKKRDGVKNVYHVLNSASLISGTTQPPATKTQHVETRPMILRYAPARPTATTTTRPQALKSIKSTLTSISERHQSQVDTSLNPKTVVTGFKPNTLITNTAKPQVVSRQESLFSNTSSHEQKIFFSSEDDLSDWNISVSDDDDDDDDEDYEEDDEDDEDDDDDDEDEDKFYKKQLDKLLFAKTSSPGSSSSHNDHTVKKSLLSGLFSSGPPVTHQNVTSSPHNMTTLETSNVIAVGSVTPPHQLQAKEVIKRTTGSFSSIVSENTRDRYAYESNAPLTAKTILPTALSTHMFIPNSVHQMRMDAATRRRGSIDIPNKNRNGIKTRMELSEEASFNKHTRRGNNNNMHNNIRG</sequence>
<dbReference type="HOGENOM" id="CLU_023053_0_0_1"/>
<gene>
    <name evidence="2" type="primary">KAFR0J00810</name>
    <name evidence="2" type="ORF">KAFR_0J00810</name>
</gene>
<dbReference type="OrthoDB" id="5054775at2759"/>
<dbReference type="GO" id="GO:0031930">
    <property type="term" value="P:mitochondria-nucleus signaling pathway"/>
    <property type="evidence" value="ECO:0007669"/>
    <property type="project" value="EnsemblFungi"/>
</dbReference>
<dbReference type="STRING" id="1071382.H2B0J9"/>